<dbReference type="InterPro" id="IPR002826">
    <property type="entry name" value="MptE-like"/>
</dbReference>
<protein>
    <submittedName>
        <fullName evidence="2">DUF115 domain-containing protein</fullName>
    </submittedName>
</protein>
<accession>A0A6L8V803</accession>
<evidence type="ECO:0000313" key="3">
    <source>
        <dbReference type="Proteomes" id="UP000481087"/>
    </source>
</evidence>
<dbReference type="AlphaFoldDB" id="A0A6L8V803"/>
<dbReference type="Proteomes" id="UP000481087">
    <property type="component" value="Unassembled WGS sequence"/>
</dbReference>
<sequence length="677" mass="77743">MSFLESNARYLTDYNQWLIDLAENIESNHIETVKIGEDVVFKLQDEEGKEFYTASIYDPIFEANQFLDGVNFDNTGYLLLGMGSSAIIKSILENKTETAWFLIIEKDTALVKKFLEEVDLSPYLKGKLQRTIILTGYMRDLSFVFHTYINSLIGNYFLQTDLLRTFATYRLDNDYYEQFIEDMVNYLRTHMTSMGNSLDDTLLGMTNELKNIPIALNAHQFSEFKNKYKDKPIICVASGPSLDKQLPLLKKLKGKALIICAESAFRVLLKNDISPDIVCILERGANSFDLSVKGVEIPKDTALFGLTLMDERIPRNWNEYVVPIFKENIVHSRLLNEALGDMGTLYNGNSVAHLNYALAHHLGGSPIVLIGQDLAYSDEGGTHSKHSFYVDQSDMEMSVQQRKQIQTSLENDEIFFNKTVYLDGYYGEKVKSRELWRQFLHWMEHLIQAMPSPVVINATEGGVDIKGTVKLPFSEVAEQYGQGSVKSIPELFATLPPVSKGENTEEKIQNVIDYFNNLLGEMERISQFAEEVLEASQKLIDDIAENPGGHIDLLEMKASRVLRNVEHIIKDILKNPFYIFFFRPLLSNYHVKMNPISRVSSIERLVLILKHQMYFMQRLIQGKNQVIEVYEKNIRGAVLDLGLNVDELFLDVKPNWEIPNWEEEDEKREENMAWTKE</sequence>
<proteinExistence type="predicted"/>
<evidence type="ECO:0000259" key="1">
    <source>
        <dbReference type="Pfam" id="PF01973"/>
    </source>
</evidence>
<dbReference type="PANTHER" id="PTHR41786">
    <property type="entry name" value="MOTILITY ACCESSORY FACTOR MAF"/>
    <property type="match status" value="1"/>
</dbReference>
<dbReference type="RefSeq" id="WP_161410093.1">
    <property type="nucleotide sequence ID" value="NZ_WTUZ01000035.1"/>
</dbReference>
<evidence type="ECO:0000313" key="2">
    <source>
        <dbReference type="EMBL" id="MZQ85776.1"/>
    </source>
</evidence>
<feature type="domain" description="6-hydroxymethylpterin diphosphokinase MptE-like" evidence="1">
    <location>
        <begin position="207"/>
        <end position="378"/>
    </location>
</feature>
<name>A0A6L8V803_9BACL</name>
<comment type="caution">
    <text evidence="2">The sequence shown here is derived from an EMBL/GenBank/DDBJ whole genome shotgun (WGS) entry which is preliminary data.</text>
</comment>
<reference evidence="2 3" key="1">
    <citation type="submission" date="2019-12" db="EMBL/GenBank/DDBJ databases">
        <title>Paenibacillus sp. nov. sp. isolated from soil.</title>
        <authorList>
            <person name="Kim J."/>
            <person name="Jeong S.E."/>
            <person name="Jung H.S."/>
            <person name="Jeon C.O."/>
        </authorList>
    </citation>
    <scope>NUCLEOTIDE SEQUENCE [LARGE SCALE GENOMIC DNA]</scope>
    <source>
        <strain evidence="2 3">5J-6</strain>
    </source>
</reference>
<organism evidence="2 3">
    <name type="scientific">Paenibacillus silvestris</name>
    <dbReference type="NCBI Taxonomy" id="2606219"/>
    <lineage>
        <taxon>Bacteria</taxon>
        <taxon>Bacillati</taxon>
        <taxon>Bacillota</taxon>
        <taxon>Bacilli</taxon>
        <taxon>Bacillales</taxon>
        <taxon>Paenibacillaceae</taxon>
        <taxon>Paenibacillus</taxon>
    </lineage>
</organism>
<keyword evidence="3" id="KW-1185">Reference proteome</keyword>
<gene>
    <name evidence="2" type="ORF">GQF01_27095</name>
</gene>
<dbReference type="EMBL" id="WTUZ01000035">
    <property type="protein sequence ID" value="MZQ85776.1"/>
    <property type="molecule type" value="Genomic_DNA"/>
</dbReference>
<dbReference type="PANTHER" id="PTHR41786:SF1">
    <property type="entry name" value="6-HYDROXYMETHYLPTERIN DIPHOSPHOKINASE MPTE-LIKE DOMAIN-CONTAINING PROTEIN"/>
    <property type="match status" value="1"/>
</dbReference>
<dbReference type="Pfam" id="PF01973">
    <property type="entry name" value="MptE-like"/>
    <property type="match status" value="1"/>
</dbReference>